<reference evidence="14" key="1">
    <citation type="submission" date="2019-06" db="EMBL/GenBank/DDBJ databases">
        <title>Complete genome sequence of Methylogaea oryzae strain JCM16910.</title>
        <authorList>
            <person name="Asakawa S."/>
        </authorList>
    </citation>
    <scope>NUCLEOTIDE SEQUENCE</scope>
    <source>
        <strain evidence="14">E10</strain>
    </source>
</reference>
<feature type="active site" evidence="12">
    <location>
        <position position="195"/>
    </location>
</feature>
<protein>
    <recommendedName>
        <fullName evidence="12">Ribose-phosphate pyrophosphokinase</fullName>
        <shortName evidence="12">RPPK</shortName>
        <ecNumber evidence="12">2.7.6.1</ecNumber>
    </recommendedName>
    <alternativeName>
        <fullName evidence="12">5-phospho-D-ribosyl alpha-1-diphosphate synthase</fullName>
    </alternativeName>
    <alternativeName>
        <fullName evidence="12">Phosphoribosyl diphosphate synthase</fullName>
    </alternativeName>
    <alternativeName>
        <fullName evidence="12">Phosphoribosyl pyrophosphate synthase</fullName>
        <shortName evidence="12">P-Rib-PP synthase</shortName>
        <shortName evidence="12">PRPP synthase</shortName>
        <shortName evidence="12">PRPPase</shortName>
    </alternativeName>
</protein>
<feature type="binding site" evidence="12">
    <location>
        <begin position="97"/>
        <end position="98"/>
    </location>
    <ligand>
        <name>ATP</name>
        <dbReference type="ChEBI" id="CHEBI:30616"/>
    </ligand>
</feature>
<evidence type="ECO:0000256" key="2">
    <source>
        <dbReference type="ARBA" id="ARBA00022679"/>
    </source>
</evidence>
<dbReference type="AlphaFoldDB" id="A0A8D4VNT4"/>
<keyword evidence="12" id="KW-0963">Cytoplasm</keyword>
<dbReference type="InterPro" id="IPR029099">
    <property type="entry name" value="Pribosyltran_N"/>
</dbReference>
<dbReference type="InterPro" id="IPR037515">
    <property type="entry name" value="Rib-P_diPkinase_bac"/>
</dbReference>
<dbReference type="Proteomes" id="UP000824988">
    <property type="component" value="Chromosome"/>
</dbReference>
<evidence type="ECO:0000256" key="4">
    <source>
        <dbReference type="ARBA" id="ARBA00022727"/>
    </source>
</evidence>
<gene>
    <name evidence="12 14" type="primary">prs</name>
    <name evidence="14" type="ORF">MoryE10_03660</name>
</gene>
<comment type="similarity">
    <text evidence="11 12">Belongs to the ribose-phosphate pyrophosphokinase family. Class I subfamily.</text>
</comment>
<comment type="subcellular location">
    <subcellularLocation>
        <location evidence="12">Cytoplasm</location>
    </subcellularLocation>
</comment>
<dbReference type="CDD" id="cd06223">
    <property type="entry name" value="PRTases_typeI"/>
    <property type="match status" value="1"/>
</dbReference>
<comment type="catalytic activity">
    <reaction evidence="9 12">
        <text>D-ribose 5-phosphate + ATP = 5-phospho-alpha-D-ribose 1-diphosphate + AMP + H(+)</text>
        <dbReference type="Rhea" id="RHEA:15609"/>
        <dbReference type="ChEBI" id="CHEBI:15378"/>
        <dbReference type="ChEBI" id="CHEBI:30616"/>
        <dbReference type="ChEBI" id="CHEBI:58017"/>
        <dbReference type="ChEBI" id="CHEBI:78346"/>
        <dbReference type="ChEBI" id="CHEBI:456215"/>
        <dbReference type="EC" id="2.7.6.1"/>
    </reaction>
</comment>
<dbReference type="GO" id="GO:0006164">
    <property type="term" value="P:purine nucleotide biosynthetic process"/>
    <property type="evidence" value="ECO:0007669"/>
    <property type="project" value="TreeGrafter"/>
</dbReference>
<dbReference type="UniPathway" id="UPA00087">
    <property type="reaction ID" value="UER00172"/>
</dbReference>
<evidence type="ECO:0000256" key="11">
    <source>
        <dbReference type="ARBA" id="ARBA00061444"/>
    </source>
</evidence>
<evidence type="ECO:0000256" key="3">
    <source>
        <dbReference type="ARBA" id="ARBA00022723"/>
    </source>
</evidence>
<keyword evidence="15" id="KW-1185">Reference proteome</keyword>
<dbReference type="RefSeq" id="WP_054773534.1">
    <property type="nucleotide sequence ID" value="NZ_AP019782.1"/>
</dbReference>
<dbReference type="GO" id="GO:0005524">
    <property type="term" value="F:ATP binding"/>
    <property type="evidence" value="ECO:0007669"/>
    <property type="project" value="UniProtKB-KW"/>
</dbReference>
<keyword evidence="6 12" id="KW-0418">Kinase</keyword>
<keyword evidence="3 12" id="KW-0479">Metal-binding</keyword>
<dbReference type="InterPro" id="IPR029057">
    <property type="entry name" value="PRTase-like"/>
</dbReference>
<keyword evidence="4 12" id="KW-0545">Nucleotide biosynthesis</keyword>
<comment type="subunit">
    <text evidence="12">Homohexamer.</text>
</comment>
<evidence type="ECO:0000256" key="5">
    <source>
        <dbReference type="ARBA" id="ARBA00022741"/>
    </source>
</evidence>
<dbReference type="NCBIfam" id="NF003428">
    <property type="entry name" value="PRK04923.1"/>
    <property type="match status" value="1"/>
</dbReference>
<dbReference type="GO" id="GO:0016301">
    <property type="term" value="F:kinase activity"/>
    <property type="evidence" value="ECO:0007669"/>
    <property type="project" value="UniProtKB-KW"/>
</dbReference>
<dbReference type="PANTHER" id="PTHR10210">
    <property type="entry name" value="RIBOSE-PHOSPHATE DIPHOSPHOKINASE FAMILY MEMBER"/>
    <property type="match status" value="1"/>
</dbReference>
<feature type="binding site" evidence="12">
    <location>
        <begin position="225"/>
        <end position="229"/>
    </location>
    <ligand>
        <name>D-ribose 5-phosphate</name>
        <dbReference type="ChEBI" id="CHEBI:78346"/>
    </ligand>
</feature>
<organism evidence="14 15">
    <name type="scientific">Methylogaea oryzae</name>
    <dbReference type="NCBI Taxonomy" id="1295382"/>
    <lineage>
        <taxon>Bacteria</taxon>
        <taxon>Pseudomonadati</taxon>
        <taxon>Pseudomonadota</taxon>
        <taxon>Gammaproteobacteria</taxon>
        <taxon>Methylococcales</taxon>
        <taxon>Methylococcaceae</taxon>
        <taxon>Methylogaea</taxon>
    </lineage>
</organism>
<dbReference type="InterPro" id="IPR000836">
    <property type="entry name" value="PRTase_dom"/>
</dbReference>
<keyword evidence="8 12" id="KW-0460">Magnesium</keyword>
<feature type="binding site" evidence="12">
    <location>
        <position position="221"/>
    </location>
    <ligand>
        <name>D-ribose 5-phosphate</name>
        <dbReference type="ChEBI" id="CHEBI:78346"/>
    </ligand>
</feature>
<dbReference type="GO" id="GO:0004749">
    <property type="term" value="F:ribose phosphate diphosphokinase activity"/>
    <property type="evidence" value="ECO:0007669"/>
    <property type="project" value="UniProtKB-UniRule"/>
</dbReference>
<evidence type="ECO:0000313" key="14">
    <source>
        <dbReference type="EMBL" id="BBL69760.1"/>
    </source>
</evidence>
<dbReference type="Pfam" id="PF13793">
    <property type="entry name" value="Pribosyltran_N"/>
    <property type="match status" value="1"/>
</dbReference>
<evidence type="ECO:0000256" key="8">
    <source>
        <dbReference type="ARBA" id="ARBA00022842"/>
    </source>
</evidence>
<evidence type="ECO:0000259" key="13">
    <source>
        <dbReference type="Pfam" id="PF13793"/>
    </source>
</evidence>
<feature type="binding site" evidence="12">
    <location>
        <position position="171"/>
    </location>
    <ligand>
        <name>Mg(2+)</name>
        <dbReference type="ChEBI" id="CHEBI:18420"/>
    </ligand>
</feature>
<dbReference type="SMART" id="SM01400">
    <property type="entry name" value="Pribosyltran_N"/>
    <property type="match status" value="1"/>
</dbReference>
<dbReference type="KEGG" id="moz:MoryE10_03660"/>
<dbReference type="SUPFAM" id="SSF53271">
    <property type="entry name" value="PRTase-like"/>
    <property type="match status" value="1"/>
</dbReference>
<dbReference type="EC" id="2.7.6.1" evidence="12"/>
<dbReference type="GO" id="GO:0005737">
    <property type="term" value="C:cytoplasm"/>
    <property type="evidence" value="ECO:0007669"/>
    <property type="project" value="UniProtKB-SubCell"/>
</dbReference>
<sequence>MDASFMVFTGNANRPLAEGVVQKLNMRLGMSTIGRFSDDELFVEIEENVRGREVFVIQPTCAPANEHLMELLVMTDALRRSSAASVTAVIPYFGYARQDRRTRSSRVPITAKLVANMIDCAGVDRALTVDLHADQIQGFFDIPVDNVYASPILLGDIWRQQYQDLIVVSPDVGGVVRARALAKRLDDADLAIIDKRRPRPNEAKVMNIIGDVEGRTCLLVDDLVDTAGTLCKAAKALKEHGALKVVAYCTHPVLSGAALENVGNSMLDELVVTDTIPLRAEAAACPKIRQLSVAEMLAETIRRIAFGESVSSMYVD</sequence>
<dbReference type="InterPro" id="IPR000842">
    <property type="entry name" value="PRib_PP_synth_CS"/>
</dbReference>
<dbReference type="NCBIfam" id="TIGR01251">
    <property type="entry name" value="ribP_PPkin"/>
    <property type="match status" value="1"/>
</dbReference>
<keyword evidence="7 12" id="KW-0067">ATP-binding</keyword>
<dbReference type="PANTHER" id="PTHR10210:SF41">
    <property type="entry name" value="RIBOSE-PHOSPHATE PYROPHOSPHOKINASE 1, CHLOROPLASTIC"/>
    <property type="match status" value="1"/>
</dbReference>
<keyword evidence="5 12" id="KW-0547">Nucleotide-binding</keyword>
<dbReference type="HAMAP" id="MF_00583_B">
    <property type="entry name" value="RibP_PPkinase_B"/>
    <property type="match status" value="1"/>
</dbReference>
<dbReference type="GO" id="GO:0002189">
    <property type="term" value="C:ribose phosphate diphosphokinase complex"/>
    <property type="evidence" value="ECO:0007669"/>
    <property type="project" value="TreeGrafter"/>
</dbReference>
<dbReference type="GO" id="GO:0006015">
    <property type="term" value="P:5-phosphoribose 1-diphosphate biosynthetic process"/>
    <property type="evidence" value="ECO:0007669"/>
    <property type="project" value="UniProtKB-UniRule"/>
</dbReference>
<evidence type="ECO:0000256" key="6">
    <source>
        <dbReference type="ARBA" id="ARBA00022777"/>
    </source>
</evidence>
<feature type="binding site" evidence="12">
    <location>
        <begin position="38"/>
        <end position="40"/>
    </location>
    <ligand>
        <name>ATP</name>
        <dbReference type="ChEBI" id="CHEBI:30616"/>
    </ligand>
</feature>
<dbReference type="NCBIfam" id="NF002320">
    <property type="entry name" value="PRK01259.1"/>
    <property type="match status" value="1"/>
</dbReference>
<evidence type="ECO:0000256" key="9">
    <source>
        <dbReference type="ARBA" id="ARBA00049535"/>
    </source>
</evidence>
<feature type="domain" description="Ribose-phosphate pyrophosphokinase N-terminal" evidence="13">
    <location>
        <begin position="6"/>
        <end position="122"/>
    </location>
</feature>
<evidence type="ECO:0000256" key="1">
    <source>
        <dbReference type="ARBA" id="ARBA00004996"/>
    </source>
</evidence>
<comment type="cofactor">
    <cofactor evidence="12">
        <name>Mg(2+)</name>
        <dbReference type="ChEBI" id="CHEBI:18420"/>
    </cofactor>
    <text evidence="12">Binds 2 Mg(2+) ions per subunit.</text>
</comment>
<feature type="binding site" evidence="12">
    <location>
        <position position="197"/>
    </location>
    <ligand>
        <name>D-ribose 5-phosphate</name>
        <dbReference type="ChEBI" id="CHEBI:78346"/>
    </ligand>
</feature>
<feature type="binding site" evidence="12">
    <location>
        <position position="132"/>
    </location>
    <ligand>
        <name>Mg(2+)</name>
        <dbReference type="ChEBI" id="CHEBI:18420"/>
    </ligand>
</feature>
<dbReference type="GO" id="GO:0009156">
    <property type="term" value="P:ribonucleoside monophosphate biosynthetic process"/>
    <property type="evidence" value="ECO:0007669"/>
    <property type="project" value="InterPro"/>
</dbReference>
<comment type="pathway">
    <text evidence="1 12">Metabolic intermediate biosynthesis; 5-phospho-alpha-D-ribose 1-diphosphate biosynthesis; 5-phospho-alpha-D-ribose 1-diphosphate from D-ribose 5-phosphate (route I): step 1/1.</text>
</comment>
<accession>A0A8D4VNT4</accession>
<dbReference type="InterPro" id="IPR005946">
    <property type="entry name" value="Rib-P_diPkinase"/>
</dbReference>
<proteinExistence type="inferred from homology"/>
<evidence type="ECO:0000256" key="12">
    <source>
        <dbReference type="HAMAP-Rule" id="MF_00583"/>
    </source>
</evidence>
<dbReference type="PROSITE" id="PS00114">
    <property type="entry name" value="PRPP_SYNTHASE"/>
    <property type="match status" value="1"/>
</dbReference>
<evidence type="ECO:0000313" key="15">
    <source>
        <dbReference type="Proteomes" id="UP000824988"/>
    </source>
</evidence>
<keyword evidence="2 12" id="KW-0808">Transferase</keyword>
<name>A0A8D4VNT4_9GAMM</name>
<dbReference type="EMBL" id="AP019782">
    <property type="protein sequence ID" value="BBL69760.1"/>
    <property type="molecule type" value="Genomic_DNA"/>
</dbReference>
<dbReference type="FunFam" id="3.40.50.2020:FF:000001">
    <property type="entry name" value="Ribose-phosphate pyrophosphokinase"/>
    <property type="match status" value="1"/>
</dbReference>
<comment type="function">
    <text evidence="10 12">Involved in the biosynthesis of the central metabolite phospho-alpha-D-ribosyl-1-pyrophosphate (PRPP) via the transfer of pyrophosphoryl group from ATP to 1-hydroxyl of ribose-5-phosphate (Rib-5-P).</text>
</comment>
<evidence type="ECO:0000256" key="7">
    <source>
        <dbReference type="ARBA" id="ARBA00022840"/>
    </source>
</evidence>
<dbReference type="Gene3D" id="3.40.50.2020">
    <property type="match status" value="2"/>
</dbReference>
<dbReference type="Pfam" id="PF14572">
    <property type="entry name" value="Pribosyl_synth"/>
    <property type="match status" value="1"/>
</dbReference>
<dbReference type="GO" id="GO:0000287">
    <property type="term" value="F:magnesium ion binding"/>
    <property type="evidence" value="ECO:0007669"/>
    <property type="project" value="UniProtKB-UniRule"/>
</dbReference>
<evidence type="ECO:0000256" key="10">
    <source>
        <dbReference type="ARBA" id="ARBA00054914"/>
    </source>
</evidence>